<dbReference type="EMBL" id="NMVI01000011">
    <property type="protein sequence ID" value="OYN88821.1"/>
    <property type="molecule type" value="Genomic_DNA"/>
</dbReference>
<dbReference type="InterPro" id="IPR024787">
    <property type="entry name" value="EcsC"/>
</dbReference>
<dbReference type="AlphaFoldDB" id="A0A255ED26"/>
<accession>A0A255ED26</accession>
<feature type="compositionally biased region" description="Polar residues" evidence="1">
    <location>
        <begin position="269"/>
        <end position="280"/>
    </location>
</feature>
<proteinExistence type="predicted"/>
<evidence type="ECO:0000256" key="1">
    <source>
        <dbReference type="SAM" id="MobiDB-lite"/>
    </source>
</evidence>
<sequence>MLRPSTFEPSFRGFSAGVTAPAPPGTGGTVVVPALAKLPRTLDAHVTNRVTPLLRGIIVGKTDTFHQLITTVVANGFGPLPSSRAYAEAYAGSGFQPGSEKAEKAVRRIIAESTLLAGASGFTSGLGGLATALVAIPASAVGTLLVNARMVGAIAHLRGHDVTDERTIELIKISLAGSAAQGFVAKVGVQLGERLTWAAVRKLPAEILKRVNQDIARLILTRIGGKFGGKALVRGIPLLGGFVGGGIDAFGSAAVARAAQSLFAAQPVSTDASGTESGQESATVPAADTDSSAAADQSGTDPKASTEV</sequence>
<feature type="compositionally biased region" description="Low complexity" evidence="1">
    <location>
        <begin position="281"/>
        <end position="301"/>
    </location>
</feature>
<evidence type="ECO:0008006" key="4">
    <source>
        <dbReference type="Google" id="ProtNLM"/>
    </source>
</evidence>
<comment type="caution">
    <text evidence="2">The sequence shown here is derived from an EMBL/GenBank/DDBJ whole genome shotgun (WGS) entry which is preliminary data.</text>
</comment>
<feature type="region of interest" description="Disordered" evidence="1">
    <location>
        <begin position="269"/>
        <end position="308"/>
    </location>
</feature>
<name>A0A255ED26_9ACTN</name>
<evidence type="ECO:0000313" key="3">
    <source>
        <dbReference type="Proteomes" id="UP000216533"/>
    </source>
</evidence>
<dbReference type="Pfam" id="PF12787">
    <property type="entry name" value="EcsC"/>
    <property type="match status" value="1"/>
</dbReference>
<protein>
    <recommendedName>
        <fullName evidence="4">EcsC family protein</fullName>
    </recommendedName>
</protein>
<evidence type="ECO:0000313" key="2">
    <source>
        <dbReference type="EMBL" id="OYN88821.1"/>
    </source>
</evidence>
<gene>
    <name evidence="2" type="ORF">CGZ92_03705</name>
</gene>
<dbReference type="Proteomes" id="UP000216533">
    <property type="component" value="Unassembled WGS sequence"/>
</dbReference>
<organism evidence="2 3">
    <name type="scientific">Parenemella sanctibonifatiensis</name>
    <dbReference type="NCBI Taxonomy" id="2016505"/>
    <lineage>
        <taxon>Bacteria</taxon>
        <taxon>Bacillati</taxon>
        <taxon>Actinomycetota</taxon>
        <taxon>Actinomycetes</taxon>
        <taxon>Propionibacteriales</taxon>
        <taxon>Propionibacteriaceae</taxon>
        <taxon>Parenemella</taxon>
    </lineage>
</organism>
<reference evidence="2 3" key="1">
    <citation type="submission" date="2017-07" db="EMBL/GenBank/DDBJ databases">
        <title>Draft whole genome sequences of clinical Proprionibacteriaceae strains.</title>
        <authorList>
            <person name="Bernier A.-M."/>
            <person name="Bernard K."/>
            <person name="Domingo M.-C."/>
        </authorList>
    </citation>
    <scope>NUCLEOTIDE SEQUENCE [LARGE SCALE GENOMIC DNA]</scope>
    <source>
        <strain evidence="2 3">NML 160184</strain>
    </source>
</reference>